<reference evidence="7 8" key="1">
    <citation type="submission" date="2017-03" db="EMBL/GenBank/DDBJ databases">
        <authorList>
            <person name="Afonso C.L."/>
            <person name="Miller P.J."/>
            <person name="Scott M.A."/>
            <person name="Spackman E."/>
            <person name="Goraichik I."/>
            <person name="Dimitrov K.M."/>
            <person name="Suarez D.L."/>
            <person name="Swayne D.E."/>
        </authorList>
    </citation>
    <scope>NUCLEOTIDE SEQUENCE [LARGE SCALE GENOMIC DNA]</scope>
    <source>
        <strain evidence="7 8">CECT 8397</strain>
    </source>
</reference>
<keyword evidence="8" id="KW-1185">Reference proteome</keyword>
<dbReference type="InterPro" id="IPR036188">
    <property type="entry name" value="FAD/NAD-bd_sf"/>
</dbReference>
<evidence type="ECO:0000259" key="5">
    <source>
        <dbReference type="Pfam" id="PF08669"/>
    </source>
</evidence>
<feature type="domain" description="FAD dependent oxidoreductase central" evidence="6">
    <location>
        <begin position="367"/>
        <end position="421"/>
    </location>
</feature>
<dbReference type="SUPFAM" id="SSF101790">
    <property type="entry name" value="Aminomethyltransferase beta-barrel domain"/>
    <property type="match status" value="1"/>
</dbReference>
<organism evidence="7 8">
    <name type="scientific">Pseudooctadecabacter jejudonensis</name>
    <dbReference type="NCBI Taxonomy" id="1391910"/>
    <lineage>
        <taxon>Bacteria</taxon>
        <taxon>Pseudomonadati</taxon>
        <taxon>Pseudomonadota</taxon>
        <taxon>Alphaproteobacteria</taxon>
        <taxon>Rhodobacterales</taxon>
        <taxon>Paracoccaceae</taxon>
        <taxon>Pseudooctadecabacter</taxon>
    </lineage>
</organism>
<evidence type="ECO:0000259" key="4">
    <source>
        <dbReference type="Pfam" id="PF01571"/>
    </source>
</evidence>
<dbReference type="EMBL" id="FWFT01000002">
    <property type="protein sequence ID" value="SLN32251.1"/>
    <property type="molecule type" value="Genomic_DNA"/>
</dbReference>
<sequence length="798" mass="88106">MKDQYRVVVIGGGVVGASVLYHLAKFGWTDVALVERNVLTAGSSWHAAGGIHALNADPNMAALQAYTIDLLSEVEAESGIDIGLHMTGGITVACDPNRWEWLQGAHRTFQTIGIDDCHLMTPDEIKEKCPIMDTKGVIGGLWADREGYVDTTGTVHAYARAAKKRGADIIEHNKVEELHWKGDHWQVVTEKGTIKAEHVVNAGGLWAKQCGRMVGLDLPVSPLSHHYFLTETIPALEQIDFEVPMTVDLEGFTYMRQDKKGILVGIYELNHQHWMMDGAPWNYGIELLQEDTDRIENELMMAFDRYPALNDVGISDWVNGAFTFSPDGNPLVGPVESVPNYWLACGVMAGFLQGGGVGKTLAEWMIHGDTETDAWSMDIARYGPHQSNREYIKQTTGQFYSRRFVMTYPNEQLPAGRPLRMAPAHDAMTEAGARWGCSWGLETPLYFAPKDFVETPSLNRSDAAPFVEAECKAVREAAGLLDITGFSRFEVYGPGAEAWLDKIFATKLPKAGRSRLAVMLSPEGKLKGDLTLFNWGDGTWWIMGSYYLRQWHKRWFADHEGPNMILRDISDDVCGFSVAGPNAKAILQAIQPDLTLPFMGCGTFDLGLLRCKVGRLSVTGEHGYEIHCRANEHIALRRMLLEAGADHGLKEVGFNALLSLRIEKSYGIWSAEFTQDRTAAMTGMDRWVDWQKPDFIGRDAAMKDRDAGPSQVLVTLGLESPDADCAGYEPVWSEGERIGFTTSGAYGYTVGQSIAMAMVDPKYAEPGTDLTVHVVGKERQAKVLAPSPYDPDGAAMRG</sequence>
<dbReference type="Gene3D" id="3.30.9.10">
    <property type="entry name" value="D-Amino Acid Oxidase, subunit A, domain 2"/>
    <property type="match status" value="1"/>
</dbReference>
<dbReference type="InterPro" id="IPR006076">
    <property type="entry name" value="FAD-dep_OxRdtase"/>
</dbReference>
<evidence type="ECO:0000256" key="1">
    <source>
        <dbReference type="ARBA" id="ARBA00008609"/>
    </source>
</evidence>
<comment type="similarity">
    <text evidence="1">Belongs to the GcvT family.</text>
</comment>
<feature type="domain" description="FAD dependent oxidoreductase" evidence="3">
    <location>
        <begin position="6"/>
        <end position="364"/>
    </location>
</feature>
<protein>
    <submittedName>
        <fullName evidence="7">4-methylaminobutanoate oxidase (Formaldehyde-forming)</fullName>
        <ecNumber evidence="7">1.5.3.19</ecNumber>
    </submittedName>
</protein>
<dbReference type="Pfam" id="PF16350">
    <property type="entry name" value="FAO_M"/>
    <property type="match status" value="1"/>
</dbReference>
<dbReference type="Pfam" id="PF01266">
    <property type="entry name" value="DAO"/>
    <property type="match status" value="1"/>
</dbReference>
<dbReference type="GO" id="GO:0102317">
    <property type="term" value="F:4-methylaminobutyrate oxidase (demethylating) activity"/>
    <property type="evidence" value="ECO:0007669"/>
    <property type="project" value="UniProtKB-EC"/>
</dbReference>
<evidence type="ECO:0000256" key="2">
    <source>
        <dbReference type="ARBA" id="ARBA00023002"/>
    </source>
</evidence>
<dbReference type="InterPro" id="IPR013977">
    <property type="entry name" value="GcvT_C"/>
</dbReference>
<dbReference type="Pfam" id="PF01571">
    <property type="entry name" value="GCV_T"/>
    <property type="match status" value="1"/>
</dbReference>
<dbReference type="PANTHER" id="PTHR13847:SF187">
    <property type="entry name" value="DIMETHYLGLYCINE DEHYDROGENASE, MITOCHONDRIAL"/>
    <property type="match status" value="1"/>
</dbReference>
<dbReference type="SUPFAM" id="SSF54373">
    <property type="entry name" value="FAD-linked reductases, C-terminal domain"/>
    <property type="match status" value="1"/>
</dbReference>
<evidence type="ECO:0000259" key="6">
    <source>
        <dbReference type="Pfam" id="PF16350"/>
    </source>
</evidence>
<proteinExistence type="inferred from homology"/>
<dbReference type="Gene3D" id="3.30.1360.120">
    <property type="entry name" value="Probable tRNA modification gtpase trme, domain 1"/>
    <property type="match status" value="1"/>
</dbReference>
<feature type="domain" description="GCVT N-terminal" evidence="4">
    <location>
        <begin position="425"/>
        <end position="692"/>
    </location>
</feature>
<evidence type="ECO:0000259" key="3">
    <source>
        <dbReference type="Pfam" id="PF01266"/>
    </source>
</evidence>
<dbReference type="OrthoDB" id="7156675at2"/>
<dbReference type="Proteomes" id="UP000193623">
    <property type="component" value="Unassembled WGS sequence"/>
</dbReference>
<dbReference type="InterPro" id="IPR029043">
    <property type="entry name" value="GcvT/YgfZ_C"/>
</dbReference>
<gene>
    <name evidence="7" type="primary">mlr_3</name>
    <name evidence="7" type="ORF">PSJ8397_01514</name>
</gene>
<dbReference type="RefSeq" id="WP_085863948.1">
    <property type="nucleotide sequence ID" value="NZ_FWFT01000002.1"/>
</dbReference>
<dbReference type="InterPro" id="IPR027266">
    <property type="entry name" value="TrmE/GcvT-like"/>
</dbReference>
<dbReference type="GO" id="GO:0005737">
    <property type="term" value="C:cytoplasm"/>
    <property type="evidence" value="ECO:0007669"/>
    <property type="project" value="TreeGrafter"/>
</dbReference>
<dbReference type="GO" id="GO:0047865">
    <property type="term" value="F:dimethylglycine dehydrogenase activity"/>
    <property type="evidence" value="ECO:0007669"/>
    <property type="project" value="TreeGrafter"/>
</dbReference>
<accession>A0A1Y5S4Y8</accession>
<dbReference type="AlphaFoldDB" id="A0A1Y5S4Y8"/>
<evidence type="ECO:0000313" key="8">
    <source>
        <dbReference type="Proteomes" id="UP000193623"/>
    </source>
</evidence>
<dbReference type="Pfam" id="PF08669">
    <property type="entry name" value="GCV_T_C"/>
    <property type="match status" value="1"/>
</dbReference>
<dbReference type="InterPro" id="IPR032503">
    <property type="entry name" value="FAO_M"/>
</dbReference>
<dbReference type="SUPFAM" id="SSF51905">
    <property type="entry name" value="FAD/NAD(P)-binding domain"/>
    <property type="match status" value="1"/>
</dbReference>
<dbReference type="Gene3D" id="3.30.70.1400">
    <property type="entry name" value="Aminomethyltransferase beta-barrel domains"/>
    <property type="match status" value="1"/>
</dbReference>
<dbReference type="EC" id="1.5.3.19" evidence="7"/>
<dbReference type="InterPro" id="IPR006222">
    <property type="entry name" value="GCVT_N"/>
</dbReference>
<dbReference type="SUPFAM" id="SSF103025">
    <property type="entry name" value="Folate-binding domain"/>
    <property type="match status" value="1"/>
</dbReference>
<keyword evidence="2 7" id="KW-0560">Oxidoreductase</keyword>
<dbReference type="Gene3D" id="3.50.50.60">
    <property type="entry name" value="FAD/NAD(P)-binding domain"/>
    <property type="match status" value="1"/>
</dbReference>
<name>A0A1Y5S4Y8_9RHOB</name>
<dbReference type="Gene3D" id="2.40.30.110">
    <property type="entry name" value="Aminomethyltransferase beta-barrel domains"/>
    <property type="match status" value="1"/>
</dbReference>
<dbReference type="PANTHER" id="PTHR13847">
    <property type="entry name" value="SARCOSINE DEHYDROGENASE-RELATED"/>
    <property type="match status" value="1"/>
</dbReference>
<evidence type="ECO:0000313" key="7">
    <source>
        <dbReference type="EMBL" id="SLN32251.1"/>
    </source>
</evidence>
<feature type="domain" description="Aminomethyltransferase C-terminal" evidence="5">
    <location>
        <begin position="713"/>
        <end position="790"/>
    </location>
</feature>